<dbReference type="EMBL" id="FQWA01000001">
    <property type="protein sequence ID" value="SHF56395.1"/>
    <property type="molecule type" value="Genomic_DNA"/>
</dbReference>
<protein>
    <submittedName>
        <fullName evidence="1">Uncharacterized protein</fullName>
    </submittedName>
</protein>
<keyword evidence="2" id="KW-1185">Reference proteome</keyword>
<sequence length="87" mass="10495">MFYNISYGFRNEMKGILLLIFNRLMKCNKTICQILTYTGNKCFFIDKKVAKKFARKKNIYYLCKRYPEYNLFTLKKLIPIEIECPSL</sequence>
<dbReference type="AlphaFoldDB" id="A0AAX2F1E5"/>
<evidence type="ECO:0000313" key="1">
    <source>
        <dbReference type="EMBL" id="SHF56395.1"/>
    </source>
</evidence>
<comment type="caution">
    <text evidence="1">The sequence shown here is derived from an EMBL/GenBank/DDBJ whole genome shotgun (WGS) entry which is preliminary data.</text>
</comment>
<name>A0AAX2F1E5_9BACT</name>
<organism evidence="1 2">
    <name type="scientific">Prevotella scopos JCM 17725</name>
    <dbReference type="NCBI Taxonomy" id="1236518"/>
    <lineage>
        <taxon>Bacteria</taxon>
        <taxon>Pseudomonadati</taxon>
        <taxon>Bacteroidota</taxon>
        <taxon>Bacteroidia</taxon>
        <taxon>Bacteroidales</taxon>
        <taxon>Prevotellaceae</taxon>
        <taxon>Prevotella</taxon>
    </lineage>
</organism>
<dbReference type="Proteomes" id="UP000184105">
    <property type="component" value="Unassembled WGS sequence"/>
</dbReference>
<reference evidence="1 2" key="1">
    <citation type="submission" date="2016-11" db="EMBL/GenBank/DDBJ databases">
        <authorList>
            <person name="Varghese N."/>
            <person name="Submissions S."/>
        </authorList>
    </citation>
    <scope>NUCLEOTIDE SEQUENCE [LARGE SCALE GENOMIC DNA]</scope>
    <source>
        <strain evidence="1 2">DSM 22613</strain>
    </source>
</reference>
<accession>A0AAX2F1E5</accession>
<gene>
    <name evidence="1" type="ORF">SAMN05444364_101168</name>
</gene>
<proteinExistence type="predicted"/>
<evidence type="ECO:0000313" key="2">
    <source>
        <dbReference type="Proteomes" id="UP000184105"/>
    </source>
</evidence>